<dbReference type="InterPro" id="IPR000595">
    <property type="entry name" value="cNMP-bd_dom"/>
</dbReference>
<dbReference type="SUPFAM" id="SSF51206">
    <property type="entry name" value="cAMP-binding domain-like"/>
    <property type="match status" value="1"/>
</dbReference>
<dbReference type="Pfam" id="PF13545">
    <property type="entry name" value="HTH_Crp_2"/>
    <property type="match status" value="1"/>
</dbReference>
<dbReference type="SUPFAM" id="SSF46785">
    <property type="entry name" value="Winged helix' DNA-binding domain"/>
    <property type="match status" value="1"/>
</dbReference>
<dbReference type="InterPro" id="IPR014710">
    <property type="entry name" value="RmlC-like_jellyroll"/>
</dbReference>
<organism evidence="5 6">
    <name type="scientific">Dehalobacter restrictus (strain DSM 9455 / PER-K23)</name>
    <dbReference type="NCBI Taxonomy" id="871738"/>
    <lineage>
        <taxon>Bacteria</taxon>
        <taxon>Bacillati</taxon>
        <taxon>Bacillota</taxon>
        <taxon>Clostridia</taxon>
        <taxon>Eubacteriales</taxon>
        <taxon>Desulfitobacteriaceae</taxon>
        <taxon>Dehalobacter</taxon>
    </lineage>
</organism>
<proteinExistence type="predicted"/>
<evidence type="ECO:0000256" key="2">
    <source>
        <dbReference type="ARBA" id="ARBA00023125"/>
    </source>
</evidence>
<gene>
    <name evidence="5" type="ORF">DEHRE_04040</name>
</gene>
<dbReference type="PROSITE" id="PS51063">
    <property type="entry name" value="HTH_CRP_2"/>
    <property type="match status" value="1"/>
</dbReference>
<evidence type="ECO:0000313" key="6">
    <source>
        <dbReference type="Proteomes" id="UP000018934"/>
    </source>
</evidence>
<dbReference type="InterPro" id="IPR036390">
    <property type="entry name" value="WH_DNA-bd_sf"/>
</dbReference>
<evidence type="ECO:0000313" key="5">
    <source>
        <dbReference type="EMBL" id="AHF09350.1"/>
    </source>
</evidence>
<dbReference type="InterPro" id="IPR012318">
    <property type="entry name" value="HTH_CRP"/>
</dbReference>
<name>A0ABN4BQV5_DEHRP</name>
<dbReference type="Pfam" id="PF00027">
    <property type="entry name" value="cNMP_binding"/>
    <property type="match status" value="1"/>
</dbReference>
<keyword evidence="6" id="KW-1185">Reference proteome</keyword>
<keyword evidence="2" id="KW-0238">DNA-binding</keyword>
<evidence type="ECO:0000256" key="1">
    <source>
        <dbReference type="ARBA" id="ARBA00023015"/>
    </source>
</evidence>
<keyword evidence="1" id="KW-0805">Transcription regulation</keyword>
<sequence length="239" mass="28039">MQENFEKWRVGIPDTFYPISELQKYVEYGTVKSYLKDSLVVLPGEVIHKFIYVLTGKLQVNFLFSDGRERMVYFGGEHCMFNYLFQHNSDNRMAAYIVALEDSQLCFFSWEQLEKIFHMDGNLLFEIMKNENAKGNFFMKQAAEMDFLNPTIRIVKLIYQLCVSQGKPVNNHIEVNINLPLRDISEITGAHYATVSKVFCTLNKLHILDKKRDRIVIFDIRKLEELTQETQLFKHDGTN</sequence>
<dbReference type="InterPro" id="IPR036388">
    <property type="entry name" value="WH-like_DNA-bd_sf"/>
</dbReference>
<dbReference type="Gene3D" id="2.60.120.10">
    <property type="entry name" value="Jelly Rolls"/>
    <property type="match status" value="1"/>
</dbReference>
<evidence type="ECO:0000259" key="4">
    <source>
        <dbReference type="PROSITE" id="PS51063"/>
    </source>
</evidence>
<dbReference type="EMBL" id="CP007033">
    <property type="protein sequence ID" value="AHF09350.1"/>
    <property type="molecule type" value="Genomic_DNA"/>
</dbReference>
<protein>
    <submittedName>
        <fullName evidence="5">Cyclic nucleotide-binding protein</fullName>
    </submittedName>
</protein>
<reference evidence="5 6" key="1">
    <citation type="journal article" date="2013" name="Stand. Genomic Sci.">
        <title>Complete genome sequence of Dehalobacter restrictus PER-K23(T.).</title>
        <authorList>
            <person name="Kruse T."/>
            <person name="Maillard J."/>
            <person name="Goodwin L."/>
            <person name="Woyke T."/>
            <person name="Teshima H."/>
            <person name="Bruce D."/>
            <person name="Detter C."/>
            <person name="Tapia R."/>
            <person name="Han C."/>
            <person name="Huntemann M."/>
            <person name="Wei C.L."/>
            <person name="Han J."/>
            <person name="Chen A."/>
            <person name="Kyrpides N."/>
            <person name="Szeto E."/>
            <person name="Markowitz V."/>
            <person name="Ivanova N."/>
            <person name="Pagani I."/>
            <person name="Pati A."/>
            <person name="Pitluck S."/>
            <person name="Nolan M."/>
            <person name="Holliger C."/>
            <person name="Smidt H."/>
        </authorList>
    </citation>
    <scope>NUCLEOTIDE SEQUENCE [LARGE SCALE GENOMIC DNA]</scope>
    <source>
        <strain evidence="6">DSM 9455</strain>
    </source>
</reference>
<accession>A0ABN4BQV5</accession>
<evidence type="ECO:0000256" key="3">
    <source>
        <dbReference type="ARBA" id="ARBA00023163"/>
    </source>
</evidence>
<dbReference type="InterPro" id="IPR018490">
    <property type="entry name" value="cNMP-bd_dom_sf"/>
</dbReference>
<dbReference type="Gene3D" id="1.10.10.10">
    <property type="entry name" value="Winged helix-like DNA-binding domain superfamily/Winged helix DNA-binding domain"/>
    <property type="match status" value="1"/>
</dbReference>
<dbReference type="Proteomes" id="UP000018934">
    <property type="component" value="Chromosome"/>
</dbReference>
<feature type="domain" description="HTH crp-type" evidence="4">
    <location>
        <begin position="148"/>
        <end position="221"/>
    </location>
</feature>
<keyword evidence="3" id="KW-0804">Transcription</keyword>
<dbReference type="CDD" id="cd00038">
    <property type="entry name" value="CAP_ED"/>
    <property type="match status" value="1"/>
</dbReference>